<reference evidence="2" key="1">
    <citation type="submission" date="2016-11" db="UniProtKB">
        <authorList>
            <consortium name="WormBaseParasite"/>
        </authorList>
    </citation>
    <scope>IDENTIFICATION</scope>
</reference>
<dbReference type="Proteomes" id="UP000095284">
    <property type="component" value="Unplaced"/>
</dbReference>
<sequence length="25" mass="2984">MIIWDECCHFLIISSKPSEIYVRSL</sequence>
<dbReference type="AlphaFoldDB" id="A0A1I7SRA9"/>
<name>A0A1I7SRA9_BURXY</name>
<accession>A0A1I7SRA9</accession>
<evidence type="ECO:0000313" key="2">
    <source>
        <dbReference type="WBParaSite" id="BXY_1557300.1"/>
    </source>
</evidence>
<organism evidence="1 2">
    <name type="scientific">Bursaphelenchus xylophilus</name>
    <name type="common">Pinewood nematode worm</name>
    <name type="synonym">Aphelenchoides xylophilus</name>
    <dbReference type="NCBI Taxonomy" id="6326"/>
    <lineage>
        <taxon>Eukaryota</taxon>
        <taxon>Metazoa</taxon>
        <taxon>Ecdysozoa</taxon>
        <taxon>Nematoda</taxon>
        <taxon>Chromadorea</taxon>
        <taxon>Rhabditida</taxon>
        <taxon>Tylenchina</taxon>
        <taxon>Tylenchomorpha</taxon>
        <taxon>Aphelenchoidea</taxon>
        <taxon>Aphelenchoididae</taxon>
        <taxon>Bursaphelenchus</taxon>
    </lineage>
</organism>
<evidence type="ECO:0000313" key="1">
    <source>
        <dbReference type="Proteomes" id="UP000095284"/>
    </source>
</evidence>
<protein>
    <submittedName>
        <fullName evidence="2">Uncharacterized protein</fullName>
    </submittedName>
</protein>
<proteinExistence type="predicted"/>
<dbReference type="WBParaSite" id="BXY_1557300.1">
    <property type="protein sequence ID" value="BXY_1557300.1"/>
    <property type="gene ID" value="BXY_1557300"/>
</dbReference>